<dbReference type="GeneID" id="25325640"/>
<dbReference type="GO" id="GO:0016020">
    <property type="term" value="C:membrane"/>
    <property type="evidence" value="ECO:0007669"/>
    <property type="project" value="UniProtKB-SubCell"/>
</dbReference>
<keyword evidence="6" id="KW-1185">Reference proteome</keyword>
<feature type="transmembrane region" description="Helical" evidence="3">
    <location>
        <begin position="49"/>
        <end position="71"/>
    </location>
</feature>
<dbReference type="PANTHER" id="PTHR11360:SF284">
    <property type="entry name" value="EG:103B4.3 PROTEIN-RELATED"/>
    <property type="match status" value="1"/>
</dbReference>
<dbReference type="InterPro" id="IPR050327">
    <property type="entry name" value="Proton-linked_MCT"/>
</dbReference>
<evidence type="ECO:0000256" key="2">
    <source>
        <dbReference type="ARBA" id="ARBA00006727"/>
    </source>
</evidence>
<dbReference type="SUPFAM" id="SSF103473">
    <property type="entry name" value="MFS general substrate transporter"/>
    <property type="match status" value="1"/>
</dbReference>
<comment type="subcellular location">
    <subcellularLocation>
        <location evidence="1">Membrane</location>
        <topology evidence="1">Multi-pass membrane protein</topology>
    </subcellularLocation>
</comment>
<dbReference type="PANTHER" id="PTHR11360">
    <property type="entry name" value="MONOCARBOXYLATE TRANSPORTER"/>
    <property type="match status" value="1"/>
</dbReference>
<gene>
    <name evidence="5" type="ORF">PV05_03732</name>
</gene>
<dbReference type="Pfam" id="PF07690">
    <property type="entry name" value="MFS_1"/>
    <property type="match status" value="1"/>
</dbReference>
<dbReference type="InterPro" id="IPR020846">
    <property type="entry name" value="MFS_dom"/>
</dbReference>
<dbReference type="Proteomes" id="UP000054342">
    <property type="component" value="Unassembled WGS sequence"/>
</dbReference>
<keyword evidence="3" id="KW-0472">Membrane</keyword>
<dbReference type="InterPro" id="IPR036259">
    <property type="entry name" value="MFS_trans_sf"/>
</dbReference>
<evidence type="ECO:0000256" key="1">
    <source>
        <dbReference type="ARBA" id="ARBA00004141"/>
    </source>
</evidence>
<reference evidence="5 6" key="1">
    <citation type="submission" date="2015-01" db="EMBL/GenBank/DDBJ databases">
        <title>The Genome Sequence of Exophiala xenobiotica CBS118157.</title>
        <authorList>
            <consortium name="The Broad Institute Genomics Platform"/>
            <person name="Cuomo C."/>
            <person name="de Hoog S."/>
            <person name="Gorbushina A."/>
            <person name="Stielow B."/>
            <person name="Teixiera M."/>
            <person name="Abouelleil A."/>
            <person name="Chapman S.B."/>
            <person name="Priest M."/>
            <person name="Young S.K."/>
            <person name="Wortman J."/>
            <person name="Nusbaum C."/>
            <person name="Birren B."/>
        </authorList>
    </citation>
    <scope>NUCLEOTIDE SEQUENCE [LARGE SCALE GENOMIC DNA]</scope>
    <source>
        <strain evidence="5 6">CBS 118157</strain>
    </source>
</reference>
<dbReference type="EMBL" id="KN847318">
    <property type="protein sequence ID" value="KIW59275.1"/>
    <property type="molecule type" value="Genomic_DNA"/>
</dbReference>
<dbReference type="Gene3D" id="1.20.1250.20">
    <property type="entry name" value="MFS general substrate transporter like domains"/>
    <property type="match status" value="1"/>
</dbReference>
<dbReference type="HOGENOM" id="CLU_1917085_0_0_1"/>
<evidence type="ECO:0000313" key="5">
    <source>
        <dbReference type="EMBL" id="KIW59275.1"/>
    </source>
</evidence>
<keyword evidence="3" id="KW-1133">Transmembrane helix</keyword>
<evidence type="ECO:0000256" key="3">
    <source>
        <dbReference type="SAM" id="Phobius"/>
    </source>
</evidence>
<organism evidence="5 6">
    <name type="scientific">Exophiala xenobiotica</name>
    <dbReference type="NCBI Taxonomy" id="348802"/>
    <lineage>
        <taxon>Eukaryota</taxon>
        <taxon>Fungi</taxon>
        <taxon>Dikarya</taxon>
        <taxon>Ascomycota</taxon>
        <taxon>Pezizomycotina</taxon>
        <taxon>Eurotiomycetes</taxon>
        <taxon>Chaetothyriomycetidae</taxon>
        <taxon>Chaetothyriales</taxon>
        <taxon>Herpotrichiellaceae</taxon>
        <taxon>Exophiala</taxon>
    </lineage>
</organism>
<protein>
    <recommendedName>
        <fullName evidence="4">Major facilitator superfamily (MFS) profile domain-containing protein</fullName>
    </recommendedName>
</protein>
<dbReference type="InterPro" id="IPR011701">
    <property type="entry name" value="MFS"/>
</dbReference>
<feature type="transmembrane region" description="Helical" evidence="3">
    <location>
        <begin position="109"/>
        <end position="128"/>
    </location>
</feature>
<dbReference type="AlphaFoldDB" id="A0A0D2EWZ0"/>
<feature type="transmembrane region" description="Helical" evidence="3">
    <location>
        <begin position="77"/>
        <end position="102"/>
    </location>
</feature>
<feature type="domain" description="Major facilitator superfamily (MFS) profile" evidence="4">
    <location>
        <begin position="1"/>
        <end position="132"/>
    </location>
</feature>
<dbReference type="GO" id="GO:0022857">
    <property type="term" value="F:transmembrane transporter activity"/>
    <property type="evidence" value="ECO:0007669"/>
    <property type="project" value="InterPro"/>
</dbReference>
<dbReference type="OrthoDB" id="6499973at2759"/>
<evidence type="ECO:0000313" key="6">
    <source>
        <dbReference type="Proteomes" id="UP000054342"/>
    </source>
</evidence>
<keyword evidence="3" id="KW-0812">Transmembrane</keyword>
<proteinExistence type="inferred from homology"/>
<feature type="transmembrane region" description="Helical" evidence="3">
    <location>
        <begin position="20"/>
        <end position="42"/>
    </location>
</feature>
<accession>A0A0D2EWZ0</accession>
<sequence length="132" mass="13794">MTMCAPFAVTWVKYFGTSRVVWAGAILFGLANVLASFGTTLWHFQLSQGLLLGIGTSLTFVPSMAVTPTWFRGRRGLAMGFVSAGTGIGGLVWAPVITACVANIGFRDTLCMTGAVTAALLGGAGFALDWEP</sequence>
<comment type="similarity">
    <text evidence="2">Belongs to the major facilitator superfamily. Monocarboxylate porter (TC 2.A.1.13) family.</text>
</comment>
<name>A0A0D2EWZ0_9EURO</name>
<evidence type="ECO:0000259" key="4">
    <source>
        <dbReference type="PROSITE" id="PS50850"/>
    </source>
</evidence>
<dbReference type="RefSeq" id="XP_013319859.1">
    <property type="nucleotide sequence ID" value="XM_013464405.1"/>
</dbReference>
<dbReference type="PROSITE" id="PS50850">
    <property type="entry name" value="MFS"/>
    <property type="match status" value="1"/>
</dbReference>